<dbReference type="AlphaFoldDB" id="A0A9X0DK21"/>
<gene>
    <name evidence="1" type="ORF">OCU04_005541</name>
</gene>
<dbReference type="OrthoDB" id="4524829at2759"/>
<keyword evidence="2" id="KW-1185">Reference proteome</keyword>
<organism evidence="1 2">
    <name type="scientific">Sclerotinia nivalis</name>
    <dbReference type="NCBI Taxonomy" id="352851"/>
    <lineage>
        <taxon>Eukaryota</taxon>
        <taxon>Fungi</taxon>
        <taxon>Dikarya</taxon>
        <taxon>Ascomycota</taxon>
        <taxon>Pezizomycotina</taxon>
        <taxon>Leotiomycetes</taxon>
        <taxon>Helotiales</taxon>
        <taxon>Sclerotiniaceae</taxon>
        <taxon>Sclerotinia</taxon>
    </lineage>
</organism>
<name>A0A9X0DK21_9HELO</name>
<dbReference type="Proteomes" id="UP001152300">
    <property type="component" value="Unassembled WGS sequence"/>
</dbReference>
<proteinExistence type="predicted"/>
<protein>
    <submittedName>
        <fullName evidence="1">Uncharacterized protein</fullName>
    </submittedName>
</protein>
<dbReference type="EMBL" id="JAPEIS010000005">
    <property type="protein sequence ID" value="KAJ8066481.1"/>
    <property type="molecule type" value="Genomic_DNA"/>
</dbReference>
<accession>A0A9X0DK21</accession>
<reference evidence="1" key="1">
    <citation type="submission" date="2022-11" db="EMBL/GenBank/DDBJ databases">
        <title>Genome Resource of Sclerotinia nivalis Strain SnTB1, a Plant Pathogen Isolated from American Ginseng.</title>
        <authorList>
            <person name="Fan S."/>
        </authorList>
    </citation>
    <scope>NUCLEOTIDE SEQUENCE</scope>
    <source>
        <strain evidence="1">SnTB1</strain>
    </source>
</reference>
<evidence type="ECO:0000313" key="2">
    <source>
        <dbReference type="Proteomes" id="UP001152300"/>
    </source>
</evidence>
<evidence type="ECO:0000313" key="1">
    <source>
        <dbReference type="EMBL" id="KAJ8066481.1"/>
    </source>
</evidence>
<sequence length="105" mass="11887">MTSSIWLEDKAHSVEGHIYTGTLWFNKKIIWERSCHDNTIKLGDAIHQLDPRFSMSFAKKEKSVEGHTKYISVKVEDKVILDKLDTHDNMDSLVTSVTAILAALG</sequence>
<comment type="caution">
    <text evidence="1">The sequence shown here is derived from an EMBL/GenBank/DDBJ whole genome shotgun (WGS) entry which is preliminary data.</text>
</comment>